<dbReference type="SUPFAM" id="SSF52540">
    <property type="entry name" value="P-loop containing nucleoside triphosphate hydrolases"/>
    <property type="match status" value="1"/>
</dbReference>
<gene>
    <name evidence="14" type="ORF">LTR84_008600</name>
</gene>
<evidence type="ECO:0000256" key="4">
    <source>
        <dbReference type="ARBA" id="ARBA00022454"/>
    </source>
</evidence>
<dbReference type="PANTHER" id="PTHR11361:SF20">
    <property type="entry name" value="MUTS PROTEIN HOMOLOG 5"/>
    <property type="match status" value="1"/>
</dbReference>
<evidence type="ECO:0000256" key="5">
    <source>
        <dbReference type="ARBA" id="ARBA00022741"/>
    </source>
</evidence>
<dbReference type="Proteomes" id="UP001358417">
    <property type="component" value="Unassembled WGS sequence"/>
</dbReference>
<dbReference type="FunFam" id="3.40.50.300:FF:001067">
    <property type="entry name" value="DNA mismatch repair protein MSH5"/>
    <property type="match status" value="1"/>
</dbReference>
<evidence type="ECO:0000313" key="15">
    <source>
        <dbReference type="Proteomes" id="UP001358417"/>
    </source>
</evidence>
<evidence type="ECO:0000259" key="13">
    <source>
        <dbReference type="PROSITE" id="PS00486"/>
    </source>
</evidence>
<dbReference type="InterPro" id="IPR027417">
    <property type="entry name" value="P-loop_NTPase"/>
</dbReference>
<dbReference type="Gene3D" id="1.10.1420.10">
    <property type="match status" value="1"/>
</dbReference>
<dbReference type="SMART" id="SM00533">
    <property type="entry name" value="MUTSd"/>
    <property type="match status" value="1"/>
</dbReference>
<keyword evidence="8" id="KW-0539">Nucleus</keyword>
<dbReference type="Gene3D" id="3.40.50.300">
    <property type="entry name" value="P-loop containing nucleotide triphosphate hydrolases"/>
    <property type="match status" value="1"/>
</dbReference>
<dbReference type="InterPro" id="IPR000432">
    <property type="entry name" value="DNA_mismatch_repair_MutS_C"/>
</dbReference>
<name>A0AAV9MWQ8_9EURO</name>
<comment type="caution">
    <text evidence="14">The sequence shown here is derived from an EMBL/GenBank/DDBJ whole genome shotgun (WGS) entry which is preliminary data.</text>
</comment>
<sequence>MRDKDKVGCAYYLASEERLWCMEEVTGGGIEVVEKLQADLQPTTVILSTRSDAAINLSDRCATRHASLVENDDDHHPLPYELEIRPSAEFGYESALNKLLGLQFTLDLEKNVQLLVPGAPATYDQDLLPQDLGLSTRRGRYLQLSSCLNLDNRISVGCAGAIAGYLQRKRASEFLPEDPNANLVWRVTRLEMFSLKDTMMVNIDTLVSLQILQPESHPNTFNQGPGTSGSKESLSLFGLFQNYAHTPQGKARLRQSFLRPSLDTDIIHSRLDFTSVFVRPENQPTCQKLSKSLTKVKNMRTTFTQLHKGTDGGKPKQNAFKSGVWSSLIEFCYHTIDILETLGEVVGASMLPICVRVIDTFDRLRLQRIGRLIYETVDLDSSADQYRTVIKRGINGQLDEVKDVYDGMDDILSCKAVEIARLLPLGMNIALNVIYFPHLGFHLTVPLHEATGQAVYNGADLGWESMFTTTNQVYFKDVAMHEMDRDLGDLYAVICDYEIEIAYDLAQTILAEEKLLIAVSDLCGELDCLLALAHAAHQYRLTRPCISEENLIDIKGGRHLLHEMSMSCYVTNDTFLVGGRGRDGMDDQTSTNQTQTGPSMVLLTGPNYSGKSVYQKQVALIVYMAHVGSYVPAESATMGITDKILTRLTTRETVSKVQSAFMMDIQQTAIALNSCTKRSLVVIDEFGRGTDTCDGAGLAAGVFCHLVSLGPDAPKTLAATHFHEIFHLGLFNKFDNVAFAHMEVRVSEQHDGGTVREHDIEVTYLYNLRAGMSDLSYGTQCAALNGVPAEVVERAEQLAKMSARGEDPVMACSALSTRDAQDLQDAESAARKFLTLDFDHEMGEVELMATLESMLGPAEKEDEGYQGARDVHSAGRS</sequence>
<dbReference type="EMBL" id="JAVRRD010000032">
    <property type="protein sequence ID" value="KAK5046143.1"/>
    <property type="molecule type" value="Genomic_DNA"/>
</dbReference>
<dbReference type="AlphaFoldDB" id="A0AAV9MWQ8"/>
<dbReference type="InterPro" id="IPR036187">
    <property type="entry name" value="DNA_mismatch_repair_MutS_sf"/>
</dbReference>
<feature type="compositionally biased region" description="Polar residues" evidence="12">
    <location>
        <begin position="587"/>
        <end position="598"/>
    </location>
</feature>
<dbReference type="GO" id="GO:0005524">
    <property type="term" value="F:ATP binding"/>
    <property type="evidence" value="ECO:0007669"/>
    <property type="project" value="UniProtKB-KW"/>
</dbReference>
<evidence type="ECO:0000313" key="14">
    <source>
        <dbReference type="EMBL" id="KAK5046143.1"/>
    </source>
</evidence>
<dbReference type="CDD" id="cd03281">
    <property type="entry name" value="ABC_MSH5_euk"/>
    <property type="match status" value="1"/>
</dbReference>
<organism evidence="14 15">
    <name type="scientific">Exophiala bonariae</name>
    <dbReference type="NCBI Taxonomy" id="1690606"/>
    <lineage>
        <taxon>Eukaryota</taxon>
        <taxon>Fungi</taxon>
        <taxon>Dikarya</taxon>
        <taxon>Ascomycota</taxon>
        <taxon>Pezizomycotina</taxon>
        <taxon>Eurotiomycetes</taxon>
        <taxon>Chaetothyriomycetidae</taxon>
        <taxon>Chaetothyriales</taxon>
        <taxon>Herpotrichiellaceae</taxon>
        <taxon>Exophiala</taxon>
    </lineage>
</organism>
<dbReference type="PANTHER" id="PTHR11361">
    <property type="entry name" value="DNA MISMATCH REPAIR PROTEIN MUTS FAMILY MEMBER"/>
    <property type="match status" value="1"/>
</dbReference>
<evidence type="ECO:0000256" key="11">
    <source>
        <dbReference type="ARBA" id="ARBA00077470"/>
    </source>
</evidence>
<dbReference type="SUPFAM" id="SSF48334">
    <property type="entry name" value="DNA repair protein MutS, domain III"/>
    <property type="match status" value="1"/>
</dbReference>
<keyword evidence="4" id="KW-0158">Chromosome</keyword>
<evidence type="ECO:0000256" key="3">
    <source>
        <dbReference type="ARBA" id="ARBA00006271"/>
    </source>
</evidence>
<dbReference type="GO" id="GO:0030983">
    <property type="term" value="F:mismatched DNA binding"/>
    <property type="evidence" value="ECO:0007669"/>
    <property type="project" value="InterPro"/>
</dbReference>
<reference evidence="14 15" key="1">
    <citation type="submission" date="2023-08" db="EMBL/GenBank/DDBJ databases">
        <title>Black Yeasts Isolated from many extreme environments.</title>
        <authorList>
            <person name="Coleine C."/>
            <person name="Stajich J.E."/>
            <person name="Selbmann L."/>
        </authorList>
    </citation>
    <scope>NUCLEOTIDE SEQUENCE [LARGE SCALE GENOMIC DNA]</scope>
    <source>
        <strain evidence="14 15">CCFEE 5792</strain>
    </source>
</reference>
<evidence type="ECO:0000256" key="2">
    <source>
        <dbReference type="ARBA" id="ARBA00004286"/>
    </source>
</evidence>
<keyword evidence="5" id="KW-0547">Nucleotide-binding</keyword>
<dbReference type="InterPro" id="IPR007696">
    <property type="entry name" value="DNA_mismatch_repair_MutS_core"/>
</dbReference>
<protein>
    <recommendedName>
        <fullName evidence="10">DNA mismatch repair protein MSH5</fullName>
    </recommendedName>
    <alternativeName>
        <fullName evidence="11">MutS protein homolog 5</fullName>
    </alternativeName>
</protein>
<dbReference type="Pfam" id="PF05192">
    <property type="entry name" value="MutS_III"/>
    <property type="match status" value="1"/>
</dbReference>
<keyword evidence="7" id="KW-0238">DNA-binding</keyword>
<accession>A0AAV9MWQ8</accession>
<comment type="subcellular location">
    <subcellularLocation>
        <location evidence="2">Chromosome</location>
    </subcellularLocation>
    <subcellularLocation>
        <location evidence="1">Nucleus</location>
    </subcellularLocation>
</comment>
<dbReference type="SMART" id="SM00534">
    <property type="entry name" value="MUTSac"/>
    <property type="match status" value="1"/>
</dbReference>
<proteinExistence type="inferred from homology"/>
<evidence type="ECO:0000256" key="6">
    <source>
        <dbReference type="ARBA" id="ARBA00022840"/>
    </source>
</evidence>
<dbReference type="GO" id="GO:0140664">
    <property type="term" value="F:ATP-dependent DNA damage sensor activity"/>
    <property type="evidence" value="ECO:0007669"/>
    <property type="project" value="InterPro"/>
</dbReference>
<dbReference type="GO" id="GO:0006298">
    <property type="term" value="P:mismatch repair"/>
    <property type="evidence" value="ECO:0007669"/>
    <property type="project" value="InterPro"/>
</dbReference>
<feature type="region of interest" description="Disordered" evidence="12">
    <location>
        <begin position="581"/>
        <end position="600"/>
    </location>
</feature>
<comment type="similarity">
    <text evidence="3">Belongs to the DNA mismatch repair MutS family.</text>
</comment>
<dbReference type="InterPro" id="IPR045076">
    <property type="entry name" value="MutS"/>
</dbReference>
<keyword evidence="9" id="KW-0469">Meiosis</keyword>
<keyword evidence="15" id="KW-1185">Reference proteome</keyword>
<dbReference type="GeneID" id="89976763"/>
<dbReference type="Pfam" id="PF00488">
    <property type="entry name" value="MutS_V"/>
    <property type="match status" value="1"/>
</dbReference>
<dbReference type="GO" id="GO:0005694">
    <property type="term" value="C:chromosome"/>
    <property type="evidence" value="ECO:0007669"/>
    <property type="project" value="UniProtKB-SubCell"/>
</dbReference>
<dbReference type="PROSITE" id="PS00486">
    <property type="entry name" value="DNA_MISMATCH_REPAIR_2"/>
    <property type="match status" value="1"/>
</dbReference>
<dbReference type="GO" id="GO:0051026">
    <property type="term" value="P:chiasma assembly"/>
    <property type="evidence" value="ECO:0007669"/>
    <property type="project" value="TreeGrafter"/>
</dbReference>
<evidence type="ECO:0000256" key="7">
    <source>
        <dbReference type="ARBA" id="ARBA00023125"/>
    </source>
</evidence>
<evidence type="ECO:0000256" key="8">
    <source>
        <dbReference type="ARBA" id="ARBA00023242"/>
    </source>
</evidence>
<evidence type="ECO:0000256" key="10">
    <source>
        <dbReference type="ARBA" id="ARBA00073549"/>
    </source>
</evidence>
<dbReference type="GO" id="GO:0005634">
    <property type="term" value="C:nucleus"/>
    <property type="evidence" value="ECO:0007669"/>
    <property type="project" value="UniProtKB-SubCell"/>
</dbReference>
<evidence type="ECO:0000256" key="12">
    <source>
        <dbReference type="SAM" id="MobiDB-lite"/>
    </source>
</evidence>
<feature type="domain" description="DNA mismatch repair proteins mutS family" evidence="13">
    <location>
        <begin position="679"/>
        <end position="695"/>
    </location>
</feature>
<evidence type="ECO:0000256" key="1">
    <source>
        <dbReference type="ARBA" id="ARBA00004123"/>
    </source>
</evidence>
<keyword evidence="6" id="KW-0067">ATP-binding</keyword>
<dbReference type="RefSeq" id="XP_064701742.1">
    <property type="nucleotide sequence ID" value="XM_064852145.1"/>
</dbReference>
<evidence type="ECO:0000256" key="9">
    <source>
        <dbReference type="ARBA" id="ARBA00023254"/>
    </source>
</evidence>
<feature type="region of interest" description="Disordered" evidence="12">
    <location>
        <begin position="857"/>
        <end position="877"/>
    </location>
</feature>